<feature type="transmembrane region" description="Helical" evidence="1">
    <location>
        <begin position="215"/>
        <end position="232"/>
    </location>
</feature>
<keyword evidence="1" id="KW-0472">Membrane</keyword>
<feature type="transmembrane region" description="Helical" evidence="1">
    <location>
        <begin position="193"/>
        <end position="209"/>
    </location>
</feature>
<evidence type="ECO:0000256" key="1">
    <source>
        <dbReference type="SAM" id="Phobius"/>
    </source>
</evidence>
<dbReference type="Proteomes" id="UP001500653">
    <property type="component" value="Unassembled WGS sequence"/>
</dbReference>
<organism evidence="2 3">
    <name type="scientific">Prauserella halophila</name>
    <dbReference type="NCBI Taxonomy" id="185641"/>
    <lineage>
        <taxon>Bacteria</taxon>
        <taxon>Bacillati</taxon>
        <taxon>Actinomycetota</taxon>
        <taxon>Actinomycetes</taxon>
        <taxon>Pseudonocardiales</taxon>
        <taxon>Pseudonocardiaceae</taxon>
        <taxon>Prauserella</taxon>
    </lineage>
</organism>
<feature type="transmembrane region" description="Helical" evidence="1">
    <location>
        <begin position="118"/>
        <end position="136"/>
    </location>
</feature>
<feature type="transmembrane region" description="Helical" evidence="1">
    <location>
        <begin position="386"/>
        <end position="403"/>
    </location>
</feature>
<feature type="transmembrane region" description="Helical" evidence="1">
    <location>
        <begin position="21"/>
        <end position="43"/>
    </location>
</feature>
<feature type="transmembrane region" description="Helical" evidence="1">
    <location>
        <begin position="340"/>
        <end position="366"/>
    </location>
</feature>
<evidence type="ECO:0000313" key="2">
    <source>
        <dbReference type="EMBL" id="GAA1223927.1"/>
    </source>
</evidence>
<sequence length="592" mass="62902">MTRASPAAPARVRLDTRARGRIADVLVVLACVAAALLVYRGLWQNLDSGYLQGSGQDQNMWEWFFAVTAKNVLTLSNPLHTDLQNYPLGVNLMANTAMLGVGIPLTPVTVLFGPTVTWAVTLTGGLAGTAVAWYWLLSRHLVAARGAAAIGAGLAGFAPPIISHANAHPNFVVLLLVPLLVHRLLLLARGERPVAHGVILGLLGAYQVFLGEEPLLIAALALVVFVLVYALSRPVEIGPMVRPLATGIGVGALVAGAIVAVPLWWQFAGPQSYSGIEHGFQGNDVGAFTAYATASLAGTETSAVDLSLNRTEENAFFGWPLVLVLLGVTVALWRVAAARAVAVSMLVMAWLSMGVLLVVDGAATSIPGPWLLFVDAPLVSSVLESRLAMACAPLGGILLALATDRVLRLPWVPEWAYVAWVSWFGALLVALVPIVPTELPVRQREPVPEFLASGQWAGHVGEGRSVAVVPLPDTGYAEPLHWQISQGLAFPLAEGYFVGPADDGSGIYGAQRTSFSTTLEEVEDSGLAANVGEAERRQAVTDLRQWRTDLVVLNADRPDADALRSTVEDLIGTPGRLRGDMWIWDVRSLTSP</sequence>
<feature type="transmembrane region" description="Helical" evidence="1">
    <location>
        <begin position="316"/>
        <end position="333"/>
    </location>
</feature>
<dbReference type="GO" id="GO:0016740">
    <property type="term" value="F:transferase activity"/>
    <property type="evidence" value="ECO:0007669"/>
    <property type="project" value="UniProtKB-KW"/>
</dbReference>
<reference evidence="2 3" key="1">
    <citation type="journal article" date="2019" name="Int. J. Syst. Evol. Microbiol.">
        <title>The Global Catalogue of Microorganisms (GCM) 10K type strain sequencing project: providing services to taxonomists for standard genome sequencing and annotation.</title>
        <authorList>
            <consortium name="The Broad Institute Genomics Platform"/>
            <consortium name="The Broad Institute Genome Sequencing Center for Infectious Disease"/>
            <person name="Wu L."/>
            <person name="Ma J."/>
        </authorList>
    </citation>
    <scope>NUCLEOTIDE SEQUENCE [LARGE SCALE GENOMIC DNA]</scope>
    <source>
        <strain evidence="2 3">JCM 13023</strain>
    </source>
</reference>
<comment type="caution">
    <text evidence="2">The sequence shown here is derived from an EMBL/GenBank/DDBJ whole genome shotgun (WGS) entry which is preliminary data.</text>
</comment>
<protein>
    <submittedName>
        <fullName evidence="2">Glycosyl transferase</fullName>
    </submittedName>
</protein>
<dbReference type="RefSeq" id="WP_253861994.1">
    <property type="nucleotide sequence ID" value="NZ_BAAALN010000001.1"/>
</dbReference>
<proteinExistence type="predicted"/>
<keyword evidence="1" id="KW-0812">Transmembrane</keyword>
<keyword evidence="3" id="KW-1185">Reference proteome</keyword>
<feature type="transmembrane region" description="Helical" evidence="1">
    <location>
        <begin position="143"/>
        <end position="162"/>
    </location>
</feature>
<keyword evidence="1" id="KW-1133">Transmembrane helix</keyword>
<accession>A0ABN1VXQ2</accession>
<name>A0ABN1VXQ2_9PSEU</name>
<evidence type="ECO:0000313" key="3">
    <source>
        <dbReference type="Proteomes" id="UP001500653"/>
    </source>
</evidence>
<feature type="transmembrane region" description="Helical" evidence="1">
    <location>
        <begin position="168"/>
        <end position="186"/>
    </location>
</feature>
<feature type="transmembrane region" description="Helical" evidence="1">
    <location>
        <begin position="244"/>
        <end position="265"/>
    </location>
</feature>
<dbReference type="EMBL" id="BAAALN010000001">
    <property type="protein sequence ID" value="GAA1223927.1"/>
    <property type="molecule type" value="Genomic_DNA"/>
</dbReference>
<keyword evidence="2" id="KW-0808">Transferase</keyword>
<feature type="transmembrane region" description="Helical" evidence="1">
    <location>
        <begin position="415"/>
        <end position="435"/>
    </location>
</feature>
<gene>
    <name evidence="2" type="ORF">GCM10009676_01690</name>
</gene>